<dbReference type="NCBIfam" id="TIGR00254">
    <property type="entry name" value="GGDEF"/>
    <property type="match status" value="1"/>
</dbReference>
<dbReference type="EC" id="2.7.7.65" evidence="1"/>
<evidence type="ECO:0000313" key="6">
    <source>
        <dbReference type="EMBL" id="MFD2139806.1"/>
    </source>
</evidence>
<evidence type="ECO:0000256" key="1">
    <source>
        <dbReference type="ARBA" id="ARBA00012528"/>
    </source>
</evidence>
<dbReference type="Pfam" id="PF00990">
    <property type="entry name" value="GGDEF"/>
    <property type="match status" value="1"/>
</dbReference>
<dbReference type="GO" id="GO:0052621">
    <property type="term" value="F:diguanylate cyclase activity"/>
    <property type="evidence" value="ECO:0007669"/>
    <property type="project" value="UniProtKB-EC"/>
</dbReference>
<dbReference type="InterPro" id="IPR003660">
    <property type="entry name" value="HAMP_dom"/>
</dbReference>
<evidence type="ECO:0000313" key="7">
    <source>
        <dbReference type="Proteomes" id="UP001597299"/>
    </source>
</evidence>
<name>A0ABW4YUE0_9HYPH</name>
<dbReference type="PANTHER" id="PTHR45138:SF9">
    <property type="entry name" value="DIGUANYLATE CYCLASE DGCM-RELATED"/>
    <property type="match status" value="1"/>
</dbReference>
<feature type="transmembrane region" description="Helical" evidence="3">
    <location>
        <begin position="306"/>
        <end position="328"/>
    </location>
</feature>
<dbReference type="SMART" id="SM00267">
    <property type="entry name" value="GGDEF"/>
    <property type="match status" value="1"/>
</dbReference>
<dbReference type="InterPro" id="IPR050469">
    <property type="entry name" value="Diguanylate_Cyclase"/>
</dbReference>
<dbReference type="Gene3D" id="3.30.70.270">
    <property type="match status" value="1"/>
</dbReference>
<dbReference type="SUPFAM" id="SSF55073">
    <property type="entry name" value="Nucleotide cyclase"/>
    <property type="match status" value="1"/>
</dbReference>
<proteinExistence type="predicted"/>
<evidence type="ECO:0000256" key="2">
    <source>
        <dbReference type="ARBA" id="ARBA00034247"/>
    </source>
</evidence>
<keyword evidence="3" id="KW-1133">Transmembrane helix</keyword>
<dbReference type="PROSITE" id="PS50887">
    <property type="entry name" value="GGDEF"/>
    <property type="match status" value="1"/>
</dbReference>
<keyword evidence="6" id="KW-0808">Transferase</keyword>
<dbReference type="PROSITE" id="PS50885">
    <property type="entry name" value="HAMP"/>
    <property type="match status" value="1"/>
</dbReference>
<keyword evidence="3" id="KW-0812">Transmembrane</keyword>
<feature type="domain" description="HAMP" evidence="4">
    <location>
        <begin position="331"/>
        <end position="385"/>
    </location>
</feature>
<dbReference type="InterPro" id="IPR000160">
    <property type="entry name" value="GGDEF_dom"/>
</dbReference>
<dbReference type="PANTHER" id="PTHR45138">
    <property type="entry name" value="REGULATORY COMPONENTS OF SENSORY TRANSDUCTION SYSTEM"/>
    <property type="match status" value="1"/>
</dbReference>
<dbReference type="CDD" id="cd12915">
    <property type="entry name" value="PDC2_DGC_like"/>
    <property type="match status" value="1"/>
</dbReference>
<sequence length="578" mass="61511">MTNDRGADGTSSPRASWLQLPRTVRSRTRTVSLRARLATFVVCVMTLVIGERSVSIFSLHAEAVEQSRLRAMELVQQGISRYAEEFAAANAVLTTLATDMALAAKADPSDEPPPQCTRLYTVLDAAPSIESLGLADTDGHVVCTTTPEAEGLDIGEREYFRIAMHGIRNFSTVKQSFVTQSPAIYMAAPAVEEDGQVRAVVVARLGISGLFPDSYTTDLDLRSQVLLIDPTGTVIRATPDDGTLAGQDLRHSPVVEQALARTLGTLIAEGADGVPRLYGYSRLPRSNMHLIVGLDMSAVTREVERATWRAAMTLLVATLVMLLGLWLVGETLIVAPVLALSQRLTRFGQGKREDDGAGGRVVIAELAPLASAFEAMAEELTRREDALRSANRRLSSLASLDPLTGIANRRSFDAVFAVQWSTARRLGLLMIDIDDFKPYNDHFGHLEGDRCLNRVAQALASAVQGNDVVARIGGEEFAVLMPDATPAAATELAERLRATVRELGIAHTPSVGGPVTISVGGAACTPAPELRGSDLMMAADRALYAAKEAGRNRVRIAGHVYPAGGEAGTAPAPGAAGG</sequence>
<dbReference type="CDD" id="cd12914">
    <property type="entry name" value="PDC1_DGC_like"/>
    <property type="match status" value="1"/>
</dbReference>
<evidence type="ECO:0000259" key="4">
    <source>
        <dbReference type="PROSITE" id="PS50885"/>
    </source>
</evidence>
<dbReference type="InterPro" id="IPR043128">
    <property type="entry name" value="Rev_trsase/Diguanyl_cyclase"/>
</dbReference>
<keyword evidence="6" id="KW-0548">Nucleotidyltransferase</keyword>
<protein>
    <recommendedName>
        <fullName evidence="1">diguanylate cyclase</fullName>
        <ecNumber evidence="1">2.7.7.65</ecNumber>
    </recommendedName>
</protein>
<accession>A0ABW4YUE0</accession>
<dbReference type="CDD" id="cd01949">
    <property type="entry name" value="GGDEF"/>
    <property type="match status" value="1"/>
</dbReference>
<dbReference type="RefSeq" id="WP_213352400.1">
    <property type="nucleotide sequence ID" value="NZ_JAHBGB010000023.1"/>
</dbReference>
<comment type="catalytic activity">
    <reaction evidence="2">
        <text>2 GTP = 3',3'-c-di-GMP + 2 diphosphate</text>
        <dbReference type="Rhea" id="RHEA:24898"/>
        <dbReference type="ChEBI" id="CHEBI:33019"/>
        <dbReference type="ChEBI" id="CHEBI:37565"/>
        <dbReference type="ChEBI" id="CHEBI:58805"/>
        <dbReference type="EC" id="2.7.7.65"/>
    </reaction>
</comment>
<dbReference type="EMBL" id="JBHUHD010000001">
    <property type="protein sequence ID" value="MFD2139806.1"/>
    <property type="molecule type" value="Genomic_DNA"/>
</dbReference>
<dbReference type="Gene3D" id="3.30.450.20">
    <property type="entry name" value="PAS domain"/>
    <property type="match status" value="2"/>
</dbReference>
<organism evidence="6 7">
    <name type="scientific">Ancylobacter oerskovii</name>
    <dbReference type="NCBI Taxonomy" id="459519"/>
    <lineage>
        <taxon>Bacteria</taxon>
        <taxon>Pseudomonadati</taxon>
        <taxon>Pseudomonadota</taxon>
        <taxon>Alphaproteobacteria</taxon>
        <taxon>Hyphomicrobiales</taxon>
        <taxon>Xanthobacteraceae</taxon>
        <taxon>Ancylobacter</taxon>
    </lineage>
</organism>
<keyword evidence="3" id="KW-0472">Membrane</keyword>
<dbReference type="Proteomes" id="UP001597299">
    <property type="component" value="Unassembled WGS sequence"/>
</dbReference>
<reference evidence="7" key="1">
    <citation type="journal article" date="2019" name="Int. J. Syst. Evol. Microbiol.">
        <title>The Global Catalogue of Microorganisms (GCM) 10K type strain sequencing project: providing services to taxonomists for standard genome sequencing and annotation.</title>
        <authorList>
            <consortium name="The Broad Institute Genomics Platform"/>
            <consortium name="The Broad Institute Genome Sequencing Center for Infectious Disease"/>
            <person name="Wu L."/>
            <person name="Ma J."/>
        </authorList>
    </citation>
    <scope>NUCLEOTIDE SEQUENCE [LARGE SCALE GENOMIC DNA]</scope>
    <source>
        <strain evidence="7">CCM 7435</strain>
    </source>
</reference>
<dbReference type="InterPro" id="IPR029787">
    <property type="entry name" value="Nucleotide_cyclase"/>
</dbReference>
<gene>
    <name evidence="6" type="ORF">ACFSNC_05315</name>
</gene>
<comment type="caution">
    <text evidence="6">The sequence shown here is derived from an EMBL/GenBank/DDBJ whole genome shotgun (WGS) entry which is preliminary data.</text>
</comment>
<evidence type="ECO:0000259" key="5">
    <source>
        <dbReference type="PROSITE" id="PS50887"/>
    </source>
</evidence>
<evidence type="ECO:0000256" key="3">
    <source>
        <dbReference type="SAM" id="Phobius"/>
    </source>
</evidence>
<keyword evidence="7" id="KW-1185">Reference proteome</keyword>
<feature type="domain" description="GGDEF" evidence="5">
    <location>
        <begin position="424"/>
        <end position="559"/>
    </location>
</feature>